<keyword evidence="2" id="KW-0472">Membrane</keyword>
<dbReference type="AlphaFoldDB" id="A0A9N9TN94"/>
<gene>
    <name evidence="3" type="ORF">PHYEVI_LOCUS3549</name>
</gene>
<feature type="region of interest" description="Disordered" evidence="1">
    <location>
        <begin position="88"/>
        <end position="127"/>
    </location>
</feature>
<reference evidence="3" key="1">
    <citation type="submission" date="2022-01" db="EMBL/GenBank/DDBJ databases">
        <authorList>
            <person name="King R."/>
        </authorList>
    </citation>
    <scope>NUCLEOTIDE SEQUENCE</scope>
</reference>
<feature type="compositionally biased region" description="Polar residues" evidence="1">
    <location>
        <begin position="113"/>
        <end position="127"/>
    </location>
</feature>
<accession>A0A9N9TN94</accession>
<feature type="transmembrane region" description="Helical" evidence="2">
    <location>
        <begin position="30"/>
        <end position="54"/>
    </location>
</feature>
<keyword evidence="2" id="KW-1133">Transmembrane helix</keyword>
<protein>
    <submittedName>
        <fullName evidence="3">Uncharacterized protein</fullName>
    </submittedName>
</protein>
<evidence type="ECO:0000256" key="1">
    <source>
        <dbReference type="SAM" id="MobiDB-lite"/>
    </source>
</evidence>
<name>A0A9N9TN94_PHYSR</name>
<sequence length="127" mass="13827">MATTKVNRNRSKVAVNRTTTTATVTDKCSLWLVVLTAVTIVLVVIVGVCVKLLLEPYVASVILVALIGIELLLGAIVLTVLACRRKRYEPGGTSGRANGQEYRRVTPNAPPQEETSWEYSNRTTLNA</sequence>
<keyword evidence="2" id="KW-0812">Transmembrane</keyword>
<evidence type="ECO:0000313" key="4">
    <source>
        <dbReference type="Proteomes" id="UP001153712"/>
    </source>
</evidence>
<dbReference type="EMBL" id="OU900106">
    <property type="protein sequence ID" value="CAG9857138.1"/>
    <property type="molecule type" value="Genomic_DNA"/>
</dbReference>
<proteinExistence type="predicted"/>
<keyword evidence="4" id="KW-1185">Reference proteome</keyword>
<evidence type="ECO:0000313" key="3">
    <source>
        <dbReference type="EMBL" id="CAG9857138.1"/>
    </source>
</evidence>
<organism evidence="3 4">
    <name type="scientific">Phyllotreta striolata</name>
    <name type="common">Striped flea beetle</name>
    <name type="synonym">Crioceris striolata</name>
    <dbReference type="NCBI Taxonomy" id="444603"/>
    <lineage>
        <taxon>Eukaryota</taxon>
        <taxon>Metazoa</taxon>
        <taxon>Ecdysozoa</taxon>
        <taxon>Arthropoda</taxon>
        <taxon>Hexapoda</taxon>
        <taxon>Insecta</taxon>
        <taxon>Pterygota</taxon>
        <taxon>Neoptera</taxon>
        <taxon>Endopterygota</taxon>
        <taxon>Coleoptera</taxon>
        <taxon>Polyphaga</taxon>
        <taxon>Cucujiformia</taxon>
        <taxon>Chrysomeloidea</taxon>
        <taxon>Chrysomelidae</taxon>
        <taxon>Galerucinae</taxon>
        <taxon>Alticini</taxon>
        <taxon>Phyllotreta</taxon>
    </lineage>
</organism>
<evidence type="ECO:0000256" key="2">
    <source>
        <dbReference type="SAM" id="Phobius"/>
    </source>
</evidence>
<dbReference type="Proteomes" id="UP001153712">
    <property type="component" value="Chromosome 13"/>
</dbReference>
<feature type="transmembrane region" description="Helical" evidence="2">
    <location>
        <begin position="60"/>
        <end position="83"/>
    </location>
</feature>